<dbReference type="Proteomes" id="UP000651271">
    <property type="component" value="Unassembled WGS sequence"/>
</dbReference>
<dbReference type="Gene3D" id="1.25.10.10">
    <property type="entry name" value="Leucine-rich Repeat Variant"/>
    <property type="match status" value="1"/>
</dbReference>
<organism evidence="1 2">
    <name type="scientific">Sphingobacterium litopenaei</name>
    <dbReference type="NCBI Taxonomy" id="2763500"/>
    <lineage>
        <taxon>Bacteria</taxon>
        <taxon>Pseudomonadati</taxon>
        <taxon>Bacteroidota</taxon>
        <taxon>Sphingobacteriia</taxon>
        <taxon>Sphingobacteriales</taxon>
        <taxon>Sphingobacteriaceae</taxon>
        <taxon>Sphingobacterium</taxon>
    </lineage>
</organism>
<dbReference type="EMBL" id="JACOIJ010000055">
    <property type="protein sequence ID" value="MBD1431074.1"/>
    <property type="molecule type" value="Genomic_DNA"/>
</dbReference>
<comment type="caution">
    <text evidence="1">The sequence shown here is derived from an EMBL/GenBank/DDBJ whole genome shotgun (WGS) entry which is preliminary data.</text>
</comment>
<proteinExistence type="predicted"/>
<evidence type="ECO:0000313" key="1">
    <source>
        <dbReference type="EMBL" id="MBD1431074.1"/>
    </source>
</evidence>
<reference evidence="1 2" key="1">
    <citation type="submission" date="2020-08" db="EMBL/GenBank/DDBJ databases">
        <title>Sphingobacterium sp. DN04309 isolated from aquaculture water.</title>
        <authorList>
            <person name="Zhang M."/>
        </authorList>
    </citation>
    <scope>NUCLEOTIDE SEQUENCE [LARGE SCALE GENOMIC DNA]</scope>
    <source>
        <strain evidence="1 2">DN04309</strain>
    </source>
</reference>
<protein>
    <recommendedName>
        <fullName evidence="3">HEAT repeat domain-containing protein</fullName>
    </recommendedName>
</protein>
<name>A0ABR7YII8_9SPHI</name>
<keyword evidence="2" id="KW-1185">Reference proteome</keyword>
<dbReference type="RefSeq" id="WP_190303017.1">
    <property type="nucleotide sequence ID" value="NZ_JACOIJ010000055.1"/>
</dbReference>
<dbReference type="SUPFAM" id="SSF48371">
    <property type="entry name" value="ARM repeat"/>
    <property type="match status" value="1"/>
</dbReference>
<gene>
    <name evidence="1" type="ORF">H8B04_16215</name>
</gene>
<dbReference type="InterPro" id="IPR016024">
    <property type="entry name" value="ARM-type_fold"/>
</dbReference>
<sequence length="266" mass="30646">MIESDQRFVGDAHKTLKEIFHGLKLDDLAWEKLKSSNSYQNVRGIQVMTAMNNRDAIGTITNLLDHYNPYVYSEAQYSIVRFNGFQGLSFLQSLEKPLSEWQQMRLLQALHNVAESDFHVVSKWLISTNLSVIDFALAFIRKFRILTAHDSIVGLLNHNSTDIRISAIKTLQTIENQETLSILINSYPLQNEKVKVQIIKFIDRSGNNTQIPFLHSVLENESDIHIYINTVKLLKKLNEQEYLTKKITDVNLAPEYRQVLQNALSK</sequence>
<dbReference type="InterPro" id="IPR011989">
    <property type="entry name" value="ARM-like"/>
</dbReference>
<accession>A0ABR7YII8</accession>
<evidence type="ECO:0008006" key="3">
    <source>
        <dbReference type="Google" id="ProtNLM"/>
    </source>
</evidence>
<evidence type="ECO:0000313" key="2">
    <source>
        <dbReference type="Proteomes" id="UP000651271"/>
    </source>
</evidence>